<evidence type="ECO:0000313" key="8">
    <source>
        <dbReference type="Proteomes" id="UP000193564"/>
    </source>
</evidence>
<reference evidence="7 8" key="1">
    <citation type="submission" date="2016-01" db="EMBL/GenBank/DDBJ databases">
        <title>The new phylogeny of the genus Mycobacterium.</title>
        <authorList>
            <person name="Tarcisio F."/>
            <person name="Conor M."/>
            <person name="Antonella G."/>
            <person name="Elisabetta G."/>
            <person name="Giulia F.S."/>
            <person name="Sara T."/>
            <person name="Anna F."/>
            <person name="Clotilde B."/>
            <person name="Roberto B."/>
            <person name="Veronica D.S."/>
            <person name="Fabio R."/>
            <person name="Monica P."/>
            <person name="Olivier J."/>
            <person name="Enrico T."/>
            <person name="Nicola S."/>
        </authorList>
    </citation>
    <scope>NUCLEOTIDE SEQUENCE [LARGE SCALE GENOMIC DNA]</scope>
    <source>
        <strain evidence="7 8">DSM 44339</strain>
    </source>
</reference>
<accession>A0A1X1TLN1</accession>
<dbReference type="Pfam" id="PF00535">
    <property type="entry name" value="Glycos_transf_2"/>
    <property type="match status" value="1"/>
</dbReference>
<keyword evidence="3" id="KW-0328">Glycosyltransferase</keyword>
<feature type="domain" description="Glycosyltransferase 2-like" evidence="6">
    <location>
        <begin position="14"/>
        <end position="137"/>
    </location>
</feature>
<keyword evidence="8" id="KW-1185">Reference proteome</keyword>
<dbReference type="GO" id="GO:0016757">
    <property type="term" value="F:glycosyltransferase activity"/>
    <property type="evidence" value="ECO:0007669"/>
    <property type="project" value="UniProtKB-KW"/>
</dbReference>
<evidence type="ECO:0000256" key="2">
    <source>
        <dbReference type="ARBA" id="ARBA00006739"/>
    </source>
</evidence>
<gene>
    <name evidence="7" type="ORF">AWC01_01525</name>
</gene>
<evidence type="ECO:0000256" key="1">
    <source>
        <dbReference type="ARBA" id="ARBA00004776"/>
    </source>
</evidence>
<dbReference type="EMBL" id="LQOS01000007">
    <property type="protein sequence ID" value="ORV45460.1"/>
    <property type="molecule type" value="Genomic_DNA"/>
</dbReference>
<dbReference type="AlphaFoldDB" id="A0A1X1TLN1"/>
<evidence type="ECO:0000256" key="3">
    <source>
        <dbReference type="ARBA" id="ARBA00022676"/>
    </source>
</evidence>
<dbReference type="STRING" id="126673.AWC01_01525"/>
<evidence type="ECO:0000256" key="5">
    <source>
        <dbReference type="ARBA" id="ARBA00023316"/>
    </source>
</evidence>
<comment type="similarity">
    <text evidence="2">Belongs to the glycosyltransferase 2 family.</text>
</comment>
<dbReference type="PANTHER" id="PTHR43179">
    <property type="entry name" value="RHAMNOSYLTRANSFERASE WBBL"/>
    <property type="match status" value="1"/>
</dbReference>
<dbReference type="Gene3D" id="3.90.550.10">
    <property type="entry name" value="Spore Coat Polysaccharide Biosynthesis Protein SpsA, Chain A"/>
    <property type="match status" value="1"/>
</dbReference>
<organism evidence="7 8">
    <name type="scientific">Mycolicibacterium doricum</name>
    <dbReference type="NCBI Taxonomy" id="126673"/>
    <lineage>
        <taxon>Bacteria</taxon>
        <taxon>Bacillati</taxon>
        <taxon>Actinomycetota</taxon>
        <taxon>Actinomycetes</taxon>
        <taxon>Mycobacteriales</taxon>
        <taxon>Mycobacteriaceae</taxon>
        <taxon>Mycolicibacterium</taxon>
    </lineage>
</organism>
<evidence type="ECO:0000259" key="6">
    <source>
        <dbReference type="Pfam" id="PF00535"/>
    </source>
</evidence>
<keyword evidence="5" id="KW-0961">Cell wall biogenesis/degradation</keyword>
<protein>
    <submittedName>
        <fullName evidence="7">Glycosyl transferase</fullName>
    </submittedName>
</protein>
<keyword evidence="4 7" id="KW-0808">Transferase</keyword>
<dbReference type="InterPro" id="IPR029044">
    <property type="entry name" value="Nucleotide-diphossugar_trans"/>
</dbReference>
<dbReference type="OrthoDB" id="9787979at2"/>
<dbReference type="InterPro" id="IPR001173">
    <property type="entry name" value="Glyco_trans_2-like"/>
</dbReference>
<comment type="pathway">
    <text evidence="1">Cell wall biogenesis; cell wall polysaccharide biosynthesis.</text>
</comment>
<dbReference type="PANTHER" id="PTHR43179:SF12">
    <property type="entry name" value="GALACTOFURANOSYLTRANSFERASE GLFT2"/>
    <property type="match status" value="1"/>
</dbReference>
<sequence>MTEGEHVSPDERVSVVVITHNRCKELDRTLCRLAEMPEKPRVVVVDNASSDGTADMVRSCHPGVTLLTPGTNLGAVGRNLGVHLSHTPYVAFCDDDTWYDPGALRHAADLLDAHPTLAVVTGSILVEPEGRLDDICREMAQSPLDRTPGIPGHPLLSFLAGVSIVRREAFLAAGGFSPKLWLGGEEELLASDIARAGWHMSYVPDVVAHHHASRLRDAHLRRRHGIRNTLWFTWLRRPLPSAAIRTVRLLRRLPRDRVTAGGIGDAVRGLPWVLRQRDPVPPYIERGYRQLEDMQLNGGARKYVS</sequence>
<dbReference type="SUPFAM" id="SSF53448">
    <property type="entry name" value="Nucleotide-diphospho-sugar transferases"/>
    <property type="match status" value="1"/>
</dbReference>
<proteinExistence type="inferred from homology"/>
<evidence type="ECO:0000256" key="4">
    <source>
        <dbReference type="ARBA" id="ARBA00022679"/>
    </source>
</evidence>
<name>A0A1X1TLN1_9MYCO</name>
<comment type="caution">
    <text evidence="7">The sequence shown here is derived from an EMBL/GenBank/DDBJ whole genome shotgun (WGS) entry which is preliminary data.</text>
</comment>
<dbReference type="GO" id="GO:0071555">
    <property type="term" value="P:cell wall organization"/>
    <property type="evidence" value="ECO:0007669"/>
    <property type="project" value="UniProtKB-KW"/>
</dbReference>
<evidence type="ECO:0000313" key="7">
    <source>
        <dbReference type="EMBL" id="ORV45460.1"/>
    </source>
</evidence>
<dbReference type="Proteomes" id="UP000193564">
    <property type="component" value="Unassembled WGS sequence"/>
</dbReference>